<evidence type="ECO:0000259" key="7">
    <source>
        <dbReference type="PROSITE" id="PS50850"/>
    </source>
</evidence>
<dbReference type="GO" id="GO:0016020">
    <property type="term" value="C:membrane"/>
    <property type="evidence" value="ECO:0007669"/>
    <property type="project" value="UniProtKB-SubCell"/>
</dbReference>
<dbReference type="SUPFAM" id="SSF103473">
    <property type="entry name" value="MFS general substrate transporter"/>
    <property type="match status" value="1"/>
</dbReference>
<dbReference type="PROSITE" id="PS50850">
    <property type="entry name" value="MFS"/>
    <property type="match status" value="1"/>
</dbReference>
<feature type="transmembrane region" description="Helical" evidence="6">
    <location>
        <begin position="226"/>
        <end position="249"/>
    </location>
</feature>
<evidence type="ECO:0000313" key="8">
    <source>
        <dbReference type="EMBL" id="KAK6643861.1"/>
    </source>
</evidence>
<dbReference type="EMBL" id="JAWJWE010000001">
    <property type="protein sequence ID" value="KAK6643861.1"/>
    <property type="molecule type" value="Genomic_DNA"/>
</dbReference>
<feature type="transmembrane region" description="Helical" evidence="6">
    <location>
        <begin position="56"/>
        <end position="79"/>
    </location>
</feature>
<keyword evidence="4 6" id="KW-0472">Membrane</keyword>
<evidence type="ECO:0000313" key="9">
    <source>
        <dbReference type="Proteomes" id="UP001372834"/>
    </source>
</evidence>
<dbReference type="GO" id="GO:0022857">
    <property type="term" value="F:transmembrane transporter activity"/>
    <property type="evidence" value="ECO:0007669"/>
    <property type="project" value="InterPro"/>
</dbReference>
<accession>A0AAN8SFF7</accession>
<dbReference type="PANTHER" id="PTHR24064">
    <property type="entry name" value="SOLUTE CARRIER FAMILY 22 MEMBER"/>
    <property type="match status" value="1"/>
</dbReference>
<reference evidence="8 9" key="1">
    <citation type="submission" date="2023-10" db="EMBL/GenBank/DDBJ databases">
        <title>Genomes of two closely related lineages of the louse Polyplax serrata with different host specificities.</title>
        <authorList>
            <person name="Martinu J."/>
            <person name="Tarabai H."/>
            <person name="Stefka J."/>
            <person name="Hypsa V."/>
        </authorList>
    </citation>
    <scope>NUCLEOTIDE SEQUENCE [LARGE SCALE GENOMIC DNA]</scope>
    <source>
        <strain evidence="8">HR10_N</strain>
    </source>
</reference>
<organism evidence="8 9">
    <name type="scientific">Polyplax serrata</name>
    <name type="common">Common mouse louse</name>
    <dbReference type="NCBI Taxonomy" id="468196"/>
    <lineage>
        <taxon>Eukaryota</taxon>
        <taxon>Metazoa</taxon>
        <taxon>Ecdysozoa</taxon>
        <taxon>Arthropoda</taxon>
        <taxon>Hexapoda</taxon>
        <taxon>Insecta</taxon>
        <taxon>Pterygota</taxon>
        <taxon>Neoptera</taxon>
        <taxon>Paraneoptera</taxon>
        <taxon>Psocodea</taxon>
        <taxon>Troctomorpha</taxon>
        <taxon>Phthiraptera</taxon>
        <taxon>Anoplura</taxon>
        <taxon>Polyplacidae</taxon>
        <taxon>Polyplax</taxon>
    </lineage>
</organism>
<dbReference type="AlphaFoldDB" id="A0AAN8SFF7"/>
<keyword evidence="3 6" id="KW-1133">Transmembrane helix</keyword>
<protein>
    <recommendedName>
        <fullName evidence="7">Major facilitator superfamily (MFS) profile domain-containing protein</fullName>
    </recommendedName>
</protein>
<feature type="transmembrane region" description="Helical" evidence="6">
    <location>
        <begin position="373"/>
        <end position="390"/>
    </location>
</feature>
<evidence type="ECO:0000256" key="4">
    <source>
        <dbReference type="ARBA" id="ARBA00023136"/>
    </source>
</evidence>
<feature type="transmembrane region" description="Helical" evidence="6">
    <location>
        <begin position="203"/>
        <end position="220"/>
    </location>
</feature>
<feature type="transmembrane region" description="Helical" evidence="6">
    <location>
        <begin position="458"/>
        <end position="477"/>
    </location>
</feature>
<proteinExistence type="predicted"/>
<dbReference type="InterPro" id="IPR020846">
    <property type="entry name" value="MFS_dom"/>
</dbReference>
<feature type="transmembrane region" description="Helical" evidence="6">
    <location>
        <begin position="521"/>
        <end position="540"/>
    </location>
</feature>
<dbReference type="InterPro" id="IPR036259">
    <property type="entry name" value="MFS_trans_sf"/>
</dbReference>
<comment type="subcellular location">
    <subcellularLocation>
        <location evidence="1">Membrane</location>
        <topology evidence="1">Multi-pass membrane protein</topology>
    </subcellularLocation>
</comment>
<evidence type="ECO:0000256" key="3">
    <source>
        <dbReference type="ARBA" id="ARBA00022989"/>
    </source>
</evidence>
<keyword evidence="2 6" id="KW-0812">Transmembrane</keyword>
<feature type="transmembrane region" description="Helical" evidence="6">
    <location>
        <begin position="433"/>
        <end position="452"/>
    </location>
</feature>
<feature type="domain" description="Major facilitator superfamily (MFS) profile" evidence="7">
    <location>
        <begin position="135"/>
        <end position="545"/>
    </location>
</feature>
<name>A0AAN8SFF7_POLSC</name>
<feature type="transmembrane region" description="Helical" evidence="6">
    <location>
        <begin position="289"/>
        <end position="308"/>
    </location>
</feature>
<dbReference type="Proteomes" id="UP001372834">
    <property type="component" value="Unassembled WGS sequence"/>
</dbReference>
<feature type="compositionally biased region" description="Basic and acidic residues" evidence="5">
    <location>
        <begin position="1"/>
        <end position="25"/>
    </location>
</feature>
<feature type="region of interest" description="Disordered" evidence="5">
    <location>
        <begin position="1"/>
        <end position="32"/>
    </location>
</feature>
<evidence type="ECO:0000256" key="5">
    <source>
        <dbReference type="SAM" id="MobiDB-lite"/>
    </source>
</evidence>
<sequence>MGDDLKVANVPEKADEGVGKQKEPFQEEPGEGDDSLFDQLMEAIGNGGRFQKRFNFLYNFLLVILLTMPYLNIILVMTIPDHWCHIPGLETTNYTLDEWKDKWLPKENNSGKMKYSSCKMFVENVTDETPVGELAAASRHNDNCMYGWDFDRQWYSETVPTQESWVCNKEIYVSNTFAAGRIGEIIGTFLFGQLGDMYGRKPVFYISIAVLVIGRTLSVFTSAYYYVFLFSIALGSLASTSVFQSPLVISMEVSDEKTRSYIAFLQCAGWVFGLCILAFVAWVVRDWKLIMLVTTLPNIICFCLYKLLPESPRWLASRGEMEKAVDVLKYIARVNGSKLPKNTYSVMEKIRDKKEKFYGLASLFANWRLGKNTVLMVIAWSVSGLCYYVITLSVTTMSGNPFMNFFWQSLVELPGYVLGKVMSDKIGRRWTHAISYAFGSFFCLAAVVAQTIGADHLILILITLVKLTLTTSFYVVWLRTIEIYPTCVRQTGTSIGGTVSNIIGITGPYIIYLGATIDVRLPNAVLLIMILIGFSCSVFLPETLNKKLPETLEDAKAFGKNQKFWSFSLSK</sequence>
<evidence type="ECO:0000256" key="1">
    <source>
        <dbReference type="ARBA" id="ARBA00004141"/>
    </source>
</evidence>
<evidence type="ECO:0000256" key="2">
    <source>
        <dbReference type="ARBA" id="ARBA00022692"/>
    </source>
</evidence>
<dbReference type="Pfam" id="PF00083">
    <property type="entry name" value="Sugar_tr"/>
    <property type="match status" value="1"/>
</dbReference>
<feature type="transmembrane region" description="Helical" evidence="6">
    <location>
        <begin position="498"/>
        <end position="515"/>
    </location>
</feature>
<dbReference type="InterPro" id="IPR005828">
    <property type="entry name" value="MFS_sugar_transport-like"/>
</dbReference>
<evidence type="ECO:0000256" key="6">
    <source>
        <dbReference type="SAM" id="Phobius"/>
    </source>
</evidence>
<feature type="transmembrane region" description="Helical" evidence="6">
    <location>
        <begin position="261"/>
        <end position="283"/>
    </location>
</feature>
<comment type="caution">
    <text evidence="8">The sequence shown here is derived from an EMBL/GenBank/DDBJ whole genome shotgun (WGS) entry which is preliminary data.</text>
</comment>
<gene>
    <name evidence="8" type="ORF">RUM43_000124</name>
</gene>
<dbReference type="Gene3D" id="1.20.1250.20">
    <property type="entry name" value="MFS general substrate transporter like domains"/>
    <property type="match status" value="1"/>
</dbReference>